<dbReference type="InterPro" id="IPR002514">
    <property type="entry name" value="Transposase_8"/>
</dbReference>
<dbReference type="RefSeq" id="WP_343068316.1">
    <property type="nucleotide sequence ID" value="NZ_JACHEF010000014.1"/>
</dbReference>
<organism evidence="1 2">
    <name type="scientific">Mesorhizobium sangaii</name>
    <dbReference type="NCBI Taxonomy" id="505389"/>
    <lineage>
        <taxon>Bacteria</taxon>
        <taxon>Pseudomonadati</taxon>
        <taxon>Pseudomonadota</taxon>
        <taxon>Alphaproteobacteria</taxon>
        <taxon>Hyphomicrobiales</taxon>
        <taxon>Phyllobacteriaceae</taxon>
        <taxon>Mesorhizobium</taxon>
    </lineage>
</organism>
<dbReference type="AlphaFoldDB" id="A0A841PG74"/>
<name>A0A841PG74_9HYPH</name>
<dbReference type="EMBL" id="JACHEF010000014">
    <property type="protein sequence ID" value="MBB6414156.1"/>
    <property type="molecule type" value="Genomic_DNA"/>
</dbReference>
<dbReference type="GO" id="GO:0006313">
    <property type="term" value="P:DNA transposition"/>
    <property type="evidence" value="ECO:0007669"/>
    <property type="project" value="InterPro"/>
</dbReference>
<dbReference type="GO" id="GO:0043565">
    <property type="term" value="F:sequence-specific DNA binding"/>
    <property type="evidence" value="ECO:0007669"/>
    <property type="project" value="InterPro"/>
</dbReference>
<dbReference type="GO" id="GO:0004803">
    <property type="term" value="F:transposase activity"/>
    <property type="evidence" value="ECO:0007669"/>
    <property type="project" value="InterPro"/>
</dbReference>
<evidence type="ECO:0000313" key="1">
    <source>
        <dbReference type="EMBL" id="MBB6414156.1"/>
    </source>
</evidence>
<evidence type="ECO:0000313" key="2">
    <source>
        <dbReference type="Proteomes" id="UP000556329"/>
    </source>
</evidence>
<dbReference type="InterPro" id="IPR010921">
    <property type="entry name" value="Trp_repressor/repl_initiator"/>
</dbReference>
<sequence>MVDFNDHDASSEDSHVSIHRMEIVSGTGRRRSWSTALKEQLVSETLEPGATVTEVARRHDLDRSLIYRWRRALGVRRARAAGAFLPVEVVDGAAAATESSPPRMTSAPAPGAGRIEIVFSDGYLVRVDNQVDVNALARVLRVLARQG</sequence>
<dbReference type="Pfam" id="PF01527">
    <property type="entry name" value="HTH_Tnp_1"/>
    <property type="match status" value="1"/>
</dbReference>
<dbReference type="NCBIfam" id="NF047595">
    <property type="entry name" value="IS66_ISRel24_TnpA"/>
    <property type="match status" value="1"/>
</dbReference>
<dbReference type="PANTHER" id="PTHR37936:SF3">
    <property type="entry name" value="TRANSPOSASE INSC FOR INSERTION ELEMENT IS2A-RELATED"/>
    <property type="match status" value="1"/>
</dbReference>
<proteinExistence type="predicted"/>
<reference evidence="1 2" key="1">
    <citation type="submission" date="2020-08" db="EMBL/GenBank/DDBJ databases">
        <title>Genomic Encyclopedia of Type Strains, Phase IV (KMG-IV): sequencing the most valuable type-strain genomes for metagenomic binning, comparative biology and taxonomic classification.</title>
        <authorList>
            <person name="Goeker M."/>
        </authorList>
    </citation>
    <scope>NUCLEOTIDE SEQUENCE [LARGE SCALE GENOMIC DNA]</scope>
    <source>
        <strain evidence="1 2">DSM 100039</strain>
    </source>
</reference>
<protein>
    <submittedName>
        <fullName evidence="1">Transposase</fullName>
    </submittedName>
</protein>
<dbReference type="PANTHER" id="PTHR37936">
    <property type="entry name" value="TRANSPOSASE INSC FOR INSERTION ELEMENT IS2A-RELATED"/>
    <property type="match status" value="1"/>
</dbReference>
<comment type="caution">
    <text evidence="1">The sequence shown here is derived from an EMBL/GenBank/DDBJ whole genome shotgun (WGS) entry which is preliminary data.</text>
</comment>
<dbReference type="SUPFAM" id="SSF48295">
    <property type="entry name" value="TrpR-like"/>
    <property type="match status" value="1"/>
</dbReference>
<keyword evidence="2" id="KW-1185">Reference proteome</keyword>
<gene>
    <name evidence="1" type="ORF">HNQ71_006865</name>
</gene>
<dbReference type="Proteomes" id="UP000556329">
    <property type="component" value="Unassembled WGS sequence"/>
</dbReference>
<accession>A0A841PG74</accession>